<keyword evidence="2" id="KW-1185">Reference proteome</keyword>
<dbReference type="EMBL" id="PHWZ01000046">
    <property type="protein sequence ID" value="TEY78719.1"/>
    <property type="molecule type" value="Genomic_DNA"/>
</dbReference>
<gene>
    <name evidence="1" type="ORF">BOTCAL_0046g00410</name>
</gene>
<dbReference type="Proteomes" id="UP000297299">
    <property type="component" value="Unassembled WGS sequence"/>
</dbReference>
<evidence type="ECO:0000313" key="1">
    <source>
        <dbReference type="EMBL" id="TEY78719.1"/>
    </source>
</evidence>
<name>A0A4Y8DBN9_9HELO</name>
<evidence type="ECO:0000313" key="2">
    <source>
        <dbReference type="Proteomes" id="UP000297299"/>
    </source>
</evidence>
<organism evidence="1 2">
    <name type="scientific">Botryotinia calthae</name>
    <dbReference type="NCBI Taxonomy" id="38488"/>
    <lineage>
        <taxon>Eukaryota</taxon>
        <taxon>Fungi</taxon>
        <taxon>Dikarya</taxon>
        <taxon>Ascomycota</taxon>
        <taxon>Pezizomycotina</taxon>
        <taxon>Leotiomycetes</taxon>
        <taxon>Helotiales</taxon>
        <taxon>Sclerotiniaceae</taxon>
        <taxon>Botryotinia</taxon>
    </lineage>
</organism>
<sequence>MHSSSLSSPKRPQVNFIRADFIKYDFDSQELSSRSSTLLYHYSSLRYLFFATSRYALIECTKVGIAEVVEEWSILFTCFDYEYGAQDREPVIEKMQELRFHDVEEERAAVKSLLTKVELPATPQISAIPQNATLALTQTFYPQIFQIPLSTCLLSTSQPHSISSLVRIVTLPTCPPELPKLSTLIYTKPGCLELRRYQYTKHSYPLYKSLFENFSGFNLGVKGWPLGFVCLPANSTDLNILRGWKIETEMELIFEGKGMDPDVKVVRAGIGEGGKERLIQGVQIESQMKVEAAQRLLRDV</sequence>
<reference evidence="1 2" key="1">
    <citation type="submission" date="2017-11" db="EMBL/GenBank/DDBJ databases">
        <title>Comparative genomics of Botrytis spp.</title>
        <authorList>
            <person name="Valero-Jimenez C.A."/>
            <person name="Tapia P."/>
            <person name="Veloso J."/>
            <person name="Silva-Moreno E."/>
            <person name="Staats M."/>
            <person name="Valdes J.H."/>
            <person name="Van Kan J.A.L."/>
        </authorList>
    </citation>
    <scope>NUCLEOTIDE SEQUENCE [LARGE SCALE GENOMIC DNA]</scope>
    <source>
        <strain evidence="1 2">MUCL2830</strain>
    </source>
</reference>
<dbReference type="OrthoDB" id="3545514at2759"/>
<accession>A0A4Y8DBN9</accession>
<comment type="caution">
    <text evidence="1">The sequence shown here is derived from an EMBL/GenBank/DDBJ whole genome shotgun (WGS) entry which is preliminary data.</text>
</comment>
<protein>
    <submittedName>
        <fullName evidence="1">Uncharacterized protein</fullName>
    </submittedName>
</protein>
<dbReference type="AlphaFoldDB" id="A0A4Y8DBN9"/>
<proteinExistence type="predicted"/>